<comment type="caution">
    <text evidence="1">The sequence shown here is derived from an EMBL/GenBank/DDBJ whole genome shotgun (WGS) entry which is preliminary data.</text>
</comment>
<name>A0A942E7H0_9HYPH</name>
<evidence type="ECO:0000313" key="2">
    <source>
        <dbReference type="Proteomes" id="UP000678281"/>
    </source>
</evidence>
<dbReference type="Proteomes" id="UP000678281">
    <property type="component" value="Unassembled WGS sequence"/>
</dbReference>
<keyword evidence="2" id="KW-1185">Reference proteome</keyword>
<dbReference type="InterPro" id="IPR009579">
    <property type="entry name" value="DUF1192"/>
</dbReference>
<gene>
    <name evidence="1" type="ORF">KD146_00760</name>
</gene>
<dbReference type="RefSeq" id="WP_212656858.1">
    <property type="nucleotide sequence ID" value="NZ_JAGXTP010000001.1"/>
</dbReference>
<proteinExistence type="predicted"/>
<evidence type="ECO:0000313" key="1">
    <source>
        <dbReference type="EMBL" id="MBS3847214.1"/>
    </source>
</evidence>
<sequence>MDEDAINTPKTHEVGMPIETMSVEELQGRISLLESEIVRLRVAIEARGETRQAAESIFKF</sequence>
<organism evidence="1 2">
    <name type="scientific">Devosia litorisediminis</name>
    <dbReference type="NCBI Taxonomy" id="2829817"/>
    <lineage>
        <taxon>Bacteria</taxon>
        <taxon>Pseudomonadati</taxon>
        <taxon>Pseudomonadota</taxon>
        <taxon>Alphaproteobacteria</taxon>
        <taxon>Hyphomicrobiales</taxon>
        <taxon>Devosiaceae</taxon>
        <taxon>Devosia</taxon>
    </lineage>
</organism>
<dbReference type="Pfam" id="PF06698">
    <property type="entry name" value="DUF1192"/>
    <property type="match status" value="1"/>
</dbReference>
<dbReference type="EMBL" id="JAGXTP010000001">
    <property type="protein sequence ID" value="MBS3847214.1"/>
    <property type="molecule type" value="Genomic_DNA"/>
</dbReference>
<reference evidence="1" key="1">
    <citation type="submission" date="2021-04" db="EMBL/GenBank/DDBJ databases">
        <title>Devosia litorisediminis sp. nov., isolated from a sand dune.</title>
        <authorList>
            <person name="Park S."/>
            <person name="Yoon J.-H."/>
        </authorList>
    </citation>
    <scope>NUCLEOTIDE SEQUENCE</scope>
    <source>
        <strain evidence="1">BSSL-BM10</strain>
    </source>
</reference>
<accession>A0A942E7H0</accession>
<dbReference type="AlphaFoldDB" id="A0A942E7H0"/>
<protein>
    <submittedName>
        <fullName evidence="1">DUF1192 domain-containing protein</fullName>
    </submittedName>
</protein>